<evidence type="ECO:0000256" key="1">
    <source>
        <dbReference type="ARBA" id="ARBA00001936"/>
    </source>
</evidence>
<feature type="region of interest" description="Disordered" evidence="6">
    <location>
        <begin position="595"/>
        <end position="623"/>
    </location>
</feature>
<evidence type="ECO:0000256" key="2">
    <source>
        <dbReference type="ARBA" id="ARBA00001946"/>
    </source>
</evidence>
<dbReference type="GO" id="GO:1990817">
    <property type="term" value="F:poly(A) RNA polymerase activity"/>
    <property type="evidence" value="ECO:0007669"/>
    <property type="project" value="TreeGrafter"/>
</dbReference>
<evidence type="ECO:0000256" key="6">
    <source>
        <dbReference type="SAM" id="MobiDB-lite"/>
    </source>
</evidence>
<dbReference type="Gene3D" id="3.30.460.10">
    <property type="entry name" value="Beta Polymerase, domain 2"/>
    <property type="match status" value="1"/>
</dbReference>
<dbReference type="Gene3D" id="1.10.1410.10">
    <property type="match status" value="1"/>
</dbReference>
<feature type="domain" description="PAP-associated" evidence="7">
    <location>
        <begin position="435"/>
        <end position="467"/>
    </location>
</feature>
<name>A0A8D8CDV3_CULPI</name>
<dbReference type="Pfam" id="PF22600">
    <property type="entry name" value="MTPAP-like_central"/>
    <property type="match status" value="1"/>
</dbReference>
<organism evidence="9">
    <name type="scientific">Culex pipiens</name>
    <name type="common">House mosquito</name>
    <dbReference type="NCBI Taxonomy" id="7175"/>
    <lineage>
        <taxon>Eukaryota</taxon>
        <taxon>Metazoa</taxon>
        <taxon>Ecdysozoa</taxon>
        <taxon>Arthropoda</taxon>
        <taxon>Hexapoda</taxon>
        <taxon>Insecta</taxon>
        <taxon>Pterygota</taxon>
        <taxon>Neoptera</taxon>
        <taxon>Endopterygota</taxon>
        <taxon>Diptera</taxon>
        <taxon>Nematocera</taxon>
        <taxon>Culicoidea</taxon>
        <taxon>Culicidae</taxon>
        <taxon>Culicinae</taxon>
        <taxon>Culicini</taxon>
        <taxon>Culex</taxon>
        <taxon>Culex</taxon>
    </lineage>
</organism>
<evidence type="ECO:0000256" key="3">
    <source>
        <dbReference type="ARBA" id="ARBA00022679"/>
    </source>
</evidence>
<comment type="cofactor">
    <cofactor evidence="1">
        <name>Mn(2+)</name>
        <dbReference type="ChEBI" id="CHEBI:29035"/>
    </cofactor>
</comment>
<protein>
    <submittedName>
        <fullName evidence="9">Poly(A) RNA polymerase, mitochondrial</fullName>
    </submittedName>
</protein>
<keyword evidence="3" id="KW-0808">Transferase</keyword>
<feature type="domain" description="Poly(A) RNA polymerase mitochondrial-like central palm" evidence="8">
    <location>
        <begin position="183"/>
        <end position="339"/>
    </location>
</feature>
<sequence>MYRVCRSGWPCSQNSSFKLLHDLVRRTTLPTAAKCVPTVRRFSDNAHTFESMLAGRRAEARRSILVQVSSERSFPELATYCGQFGTIASAHHYCVGGSQQGDEDCHYIVVEFDEPGAADAAIGSAVFNEEKPGVRARSIFLWFRAGPKAKLAEKQPKLGAVEGSRGVDSGELRELLLSAEGVEDQLKVLHRTTCLNDVGKRLRFLAVRQVESSLQGMFPQAVAYPFGSSVNGFGKMGCDLDIILDLDSEASLKQSKSSRLVFHTKAANSNERTQVQRQLESIGDVLQLFLPGVNSVRRILKARVPIIKYHHEHLDLEIDLTMNNMTGVHMSELLYLFGQIDQRVQPLTCCVRRWAQAVGLTNHAPGYWITNFSLTMLVMYFLQQLPEPILPPVNRLFANATRSDLRISEDQISCSFLRDLSKLDFKTTNATPLDDLLLQFFEFYSHFDFNQRAISLNIGASILKPDHSPLYIVNPLETVLNVAKNVNLEETELFRIQVRNALWLLDTHDRATTAAGDEWGLVSLLWNKSTVKERITPQMFFTKRLLNVRDIFDETDAKATTTTTPPATTEYKNRTVQNQVVGIQRATREQIGKMAKHTLSGGESGTSTTNGGGVKLKRNAKRR</sequence>
<dbReference type="EMBL" id="HBUE01110518">
    <property type="protein sequence ID" value="CAG6488646.1"/>
    <property type="molecule type" value="Transcribed_RNA"/>
</dbReference>
<dbReference type="PANTHER" id="PTHR12271">
    <property type="entry name" value="POLY A POLYMERASE CID PAP -RELATED"/>
    <property type="match status" value="1"/>
</dbReference>
<evidence type="ECO:0000256" key="5">
    <source>
        <dbReference type="ARBA" id="ARBA00022842"/>
    </source>
</evidence>
<keyword evidence="5" id="KW-0460">Magnesium</keyword>
<dbReference type="InterPro" id="IPR054708">
    <property type="entry name" value="MTPAP-like_central"/>
</dbReference>
<keyword evidence="4" id="KW-0479">Metal-binding</keyword>
<accession>A0A8D8CDV3</accession>
<dbReference type="SUPFAM" id="SSF81631">
    <property type="entry name" value="PAP/OAS1 substrate-binding domain"/>
    <property type="match status" value="1"/>
</dbReference>
<dbReference type="CDD" id="cd05402">
    <property type="entry name" value="NT_PAP_TUTase"/>
    <property type="match status" value="1"/>
</dbReference>
<dbReference type="Pfam" id="PF03828">
    <property type="entry name" value="PAP_assoc"/>
    <property type="match status" value="1"/>
</dbReference>
<dbReference type="PANTHER" id="PTHR12271:SF133">
    <property type="entry name" value="POLY(A) RNA POLYMERASE, MITOCHONDRIAL"/>
    <property type="match status" value="1"/>
</dbReference>
<dbReference type="InterPro" id="IPR043519">
    <property type="entry name" value="NT_sf"/>
</dbReference>
<comment type="cofactor">
    <cofactor evidence="2">
        <name>Mg(2+)</name>
        <dbReference type="ChEBI" id="CHEBI:18420"/>
    </cofactor>
</comment>
<evidence type="ECO:0000259" key="8">
    <source>
        <dbReference type="Pfam" id="PF22600"/>
    </source>
</evidence>
<dbReference type="AlphaFoldDB" id="A0A8D8CDV3"/>
<evidence type="ECO:0000256" key="4">
    <source>
        <dbReference type="ARBA" id="ARBA00022723"/>
    </source>
</evidence>
<dbReference type="GO" id="GO:0046872">
    <property type="term" value="F:metal ion binding"/>
    <property type="evidence" value="ECO:0007669"/>
    <property type="project" value="UniProtKB-KW"/>
</dbReference>
<dbReference type="GO" id="GO:0031123">
    <property type="term" value="P:RNA 3'-end processing"/>
    <property type="evidence" value="ECO:0007669"/>
    <property type="project" value="TreeGrafter"/>
</dbReference>
<evidence type="ECO:0000313" key="9">
    <source>
        <dbReference type="EMBL" id="CAG6488646.1"/>
    </source>
</evidence>
<reference evidence="9" key="1">
    <citation type="submission" date="2021-05" db="EMBL/GenBank/DDBJ databases">
        <authorList>
            <person name="Alioto T."/>
            <person name="Alioto T."/>
            <person name="Gomez Garrido J."/>
        </authorList>
    </citation>
    <scope>NUCLEOTIDE SEQUENCE</scope>
</reference>
<proteinExistence type="predicted"/>
<dbReference type="SUPFAM" id="SSF81301">
    <property type="entry name" value="Nucleotidyltransferase"/>
    <property type="match status" value="1"/>
</dbReference>
<dbReference type="InterPro" id="IPR002058">
    <property type="entry name" value="PAP_assoc"/>
</dbReference>
<evidence type="ECO:0000259" key="7">
    <source>
        <dbReference type="Pfam" id="PF03828"/>
    </source>
</evidence>